<reference evidence="1" key="1">
    <citation type="submission" date="2020-12" db="EMBL/GenBank/DDBJ databases">
        <title>Metabolic potential, ecology and presence of endohyphal bacteria is reflected in genomic diversity of Mucoromycotina.</title>
        <authorList>
            <person name="Muszewska A."/>
            <person name="Okrasinska A."/>
            <person name="Steczkiewicz K."/>
            <person name="Drgas O."/>
            <person name="Orlowska M."/>
            <person name="Perlinska-Lenart U."/>
            <person name="Aleksandrzak-Piekarczyk T."/>
            <person name="Szatraj K."/>
            <person name="Zielenkiewicz U."/>
            <person name="Pilsyk S."/>
            <person name="Malc E."/>
            <person name="Mieczkowski P."/>
            <person name="Kruszewska J.S."/>
            <person name="Biernat P."/>
            <person name="Pawlowska J."/>
        </authorList>
    </citation>
    <scope>NUCLEOTIDE SEQUENCE</scope>
    <source>
        <strain evidence="1">WA0000067209</strain>
    </source>
</reference>
<keyword evidence="2" id="KW-1185">Reference proteome</keyword>
<proteinExistence type="predicted"/>
<organism evidence="1 2">
    <name type="scientific">Mortierella isabellina</name>
    <name type="common">Filamentous fungus</name>
    <name type="synonym">Umbelopsis isabellina</name>
    <dbReference type="NCBI Taxonomy" id="91625"/>
    <lineage>
        <taxon>Eukaryota</taxon>
        <taxon>Fungi</taxon>
        <taxon>Fungi incertae sedis</taxon>
        <taxon>Mucoromycota</taxon>
        <taxon>Mucoromycotina</taxon>
        <taxon>Umbelopsidomycetes</taxon>
        <taxon>Umbelopsidales</taxon>
        <taxon>Umbelopsidaceae</taxon>
        <taxon>Umbelopsis</taxon>
    </lineage>
</organism>
<gene>
    <name evidence="1" type="ORF">INT43_008244</name>
</gene>
<accession>A0A8H7U9A2</accession>
<feature type="non-terminal residue" evidence="1">
    <location>
        <position position="1"/>
    </location>
</feature>
<dbReference type="Proteomes" id="UP000654370">
    <property type="component" value="Unassembled WGS sequence"/>
</dbReference>
<dbReference type="OrthoDB" id="10267127at2759"/>
<dbReference type="PANTHER" id="PTHR40050:SF1">
    <property type="entry name" value="INNER SPORE COAT PROTEIN H"/>
    <property type="match status" value="1"/>
</dbReference>
<evidence type="ECO:0000313" key="1">
    <source>
        <dbReference type="EMBL" id="KAG2171518.1"/>
    </source>
</evidence>
<evidence type="ECO:0008006" key="3">
    <source>
        <dbReference type="Google" id="ProtNLM"/>
    </source>
</evidence>
<dbReference type="EMBL" id="JAEPQZ010000020">
    <property type="protein sequence ID" value="KAG2171518.1"/>
    <property type="molecule type" value="Genomic_DNA"/>
</dbReference>
<protein>
    <recommendedName>
        <fullName evidence="3">Spore coat protein CotH</fullName>
    </recommendedName>
</protein>
<name>A0A8H7U9A2_MORIS</name>
<dbReference type="InterPro" id="IPR014867">
    <property type="entry name" value="Spore_coat_CotH_CotH2/3/7"/>
</dbReference>
<dbReference type="AlphaFoldDB" id="A0A8H7U9A2"/>
<comment type="caution">
    <text evidence="1">The sequence shown here is derived from an EMBL/GenBank/DDBJ whole genome shotgun (WGS) entry which is preliminary data.</text>
</comment>
<evidence type="ECO:0000313" key="2">
    <source>
        <dbReference type="Proteomes" id="UP000654370"/>
    </source>
</evidence>
<sequence>PLFAALVFAQDFTTYNMVTLDPTQKKFCVSVDNSVYPLSESKQSRLLFSGQAPKGAAYHYCILDAGNNVIEQESFDRYSNPDGVALNEIYNRTQTLVDLPALPKLWEYPYEAKFSDQLHKDGKIATLHFQAKEEDIDNMHADLNADVKVQGNMTYIGHDEVKFIKKMQIKLSGRSSRLWPKQSYNIKVKDKKDSLFGLQKFKLRAEPNDPSYMREKIYYDLLTKAAGVPARGSSWVRVILNDKPLGLFLLVDQLDKTWLRAAYGGAKKKAATGILYMGNRVLNGSEGQQFMSDLSYLGDDESLYGKNDAYLLKQKSSDKEDKDFTRLAEFTKQISQSSSFDVQAWNDLLDVDVFLKNMAFEFLQGHMDGYLNNMNNYYVYNHNNKWTWLSNDMDYVMGNSIGNHSNLYTGDYLKFGHMERPLVQAILKQPELHQMYKDFIIKIRNELYNLDILGPRIDGLHNMLLEDVNWDHSLPKVSSGASNPGTSNEATMSEYVSRLSVGGLQLDWNDYKERLQDPNISFDMAVNGETGHQTLYGLKQWIKNKAEEVTRSLSSA</sequence>
<dbReference type="Pfam" id="PF08757">
    <property type="entry name" value="CotH"/>
    <property type="match status" value="1"/>
</dbReference>
<dbReference type="PANTHER" id="PTHR40050">
    <property type="entry name" value="INNER SPORE COAT PROTEIN H"/>
    <property type="match status" value="1"/>
</dbReference>